<protein>
    <submittedName>
        <fullName evidence="1">Uncharacterized protein</fullName>
    </submittedName>
</protein>
<comment type="caution">
    <text evidence="1">The sequence shown here is derived from an EMBL/GenBank/DDBJ whole genome shotgun (WGS) entry which is preliminary data.</text>
</comment>
<keyword evidence="2" id="KW-1185">Reference proteome</keyword>
<reference evidence="1 2" key="1">
    <citation type="journal article" date="2023" name="G3 (Bethesda)">
        <title>A chromosome-length genome assembly and annotation of blackberry (Rubus argutus, cv. 'Hillquist').</title>
        <authorList>
            <person name="Bruna T."/>
            <person name="Aryal R."/>
            <person name="Dudchenko O."/>
            <person name="Sargent D.J."/>
            <person name="Mead D."/>
            <person name="Buti M."/>
            <person name="Cavallini A."/>
            <person name="Hytonen T."/>
            <person name="Andres J."/>
            <person name="Pham M."/>
            <person name="Weisz D."/>
            <person name="Mascagni F."/>
            <person name="Usai G."/>
            <person name="Natali L."/>
            <person name="Bassil N."/>
            <person name="Fernandez G.E."/>
            <person name="Lomsadze A."/>
            <person name="Armour M."/>
            <person name="Olukolu B."/>
            <person name="Poorten T."/>
            <person name="Britton C."/>
            <person name="Davik J."/>
            <person name="Ashrafi H."/>
            <person name="Aiden E.L."/>
            <person name="Borodovsky M."/>
            <person name="Worthington M."/>
        </authorList>
    </citation>
    <scope>NUCLEOTIDE SEQUENCE [LARGE SCALE GENOMIC DNA]</scope>
    <source>
        <strain evidence="1">PI 553951</strain>
    </source>
</reference>
<dbReference type="AlphaFoldDB" id="A0AAW1WJZ0"/>
<name>A0AAW1WJZ0_RUBAR</name>
<sequence>MGGLLNYNLETAGGFIISRVCRQMTDKMGVLLRDQLVLIAWDTASELASSLIDHQSSASTEELLKLFDDSPKRISVLIPLLSTNATISPLPGLDLHVVPEPPQALLLHAVL</sequence>
<proteinExistence type="predicted"/>
<evidence type="ECO:0000313" key="1">
    <source>
        <dbReference type="EMBL" id="KAK9924997.1"/>
    </source>
</evidence>
<evidence type="ECO:0000313" key="2">
    <source>
        <dbReference type="Proteomes" id="UP001457282"/>
    </source>
</evidence>
<organism evidence="1 2">
    <name type="scientific">Rubus argutus</name>
    <name type="common">Southern blackberry</name>
    <dbReference type="NCBI Taxonomy" id="59490"/>
    <lineage>
        <taxon>Eukaryota</taxon>
        <taxon>Viridiplantae</taxon>
        <taxon>Streptophyta</taxon>
        <taxon>Embryophyta</taxon>
        <taxon>Tracheophyta</taxon>
        <taxon>Spermatophyta</taxon>
        <taxon>Magnoliopsida</taxon>
        <taxon>eudicotyledons</taxon>
        <taxon>Gunneridae</taxon>
        <taxon>Pentapetalae</taxon>
        <taxon>rosids</taxon>
        <taxon>fabids</taxon>
        <taxon>Rosales</taxon>
        <taxon>Rosaceae</taxon>
        <taxon>Rosoideae</taxon>
        <taxon>Rosoideae incertae sedis</taxon>
        <taxon>Rubus</taxon>
    </lineage>
</organism>
<accession>A0AAW1WJZ0</accession>
<dbReference type="EMBL" id="JBEDUW010000006">
    <property type="protein sequence ID" value="KAK9924997.1"/>
    <property type="molecule type" value="Genomic_DNA"/>
</dbReference>
<dbReference type="Proteomes" id="UP001457282">
    <property type="component" value="Unassembled WGS sequence"/>
</dbReference>
<gene>
    <name evidence="1" type="ORF">M0R45_033338</name>
</gene>